<reference evidence="3 4" key="1">
    <citation type="submission" date="2018-10" db="EMBL/GenBank/DDBJ databases">
        <title>Sequencing the genomes of 1000 actinobacteria strains.</title>
        <authorList>
            <person name="Klenk H.-P."/>
        </authorList>
    </citation>
    <scope>NUCLEOTIDE SEQUENCE [LARGE SCALE GENOMIC DNA]</scope>
    <source>
        <strain evidence="3 4">DSM 45175</strain>
    </source>
</reference>
<dbReference type="InterPro" id="IPR017996">
    <property type="entry name" value="MRJP/yellow-related"/>
</dbReference>
<proteinExistence type="predicted"/>
<dbReference type="EMBL" id="RBKT01000001">
    <property type="protein sequence ID" value="RKR87839.1"/>
    <property type="molecule type" value="Genomic_DNA"/>
</dbReference>
<evidence type="ECO:0000256" key="2">
    <source>
        <dbReference type="ARBA" id="ARBA00022525"/>
    </source>
</evidence>
<dbReference type="PANTHER" id="PTHR10009">
    <property type="entry name" value="PROTEIN YELLOW-RELATED"/>
    <property type="match status" value="1"/>
</dbReference>
<dbReference type="PANTHER" id="PTHR10009:SF18">
    <property type="entry name" value="PROTEIN YELLOW-LIKE PROTEIN"/>
    <property type="match status" value="1"/>
</dbReference>
<dbReference type="AlphaFoldDB" id="A0A495JIF2"/>
<dbReference type="Pfam" id="PF03022">
    <property type="entry name" value="MRJP"/>
    <property type="match status" value="1"/>
</dbReference>
<dbReference type="GO" id="GO:0005576">
    <property type="term" value="C:extracellular region"/>
    <property type="evidence" value="ECO:0007669"/>
    <property type="project" value="UniProtKB-SubCell"/>
</dbReference>
<sequence length="349" mass="37940">MIGLPTENDPRLEATYRSDRAWSGVTTSGDGRVFVSFPNADRPGVQVAELSASGQIVPYPDQAWNMPHSGAEATEAFVQVNGLRIGPDGRLWIIDAGAPGVGSPAVPGGARLIVVNLSTDTVSDIYDLGPITKPRSYLDDLRFNGNHIYLTDAGEPGLIVLDLSTGELRRLLDDHPSVADQRPMYADGQLLRTPDGSEARVHADQLEVSPDGRQLYYQPTSGPMSRIATRWLDDPLVTPGELADQVETWLDTPTTGGTAIDANGVIYLNDANQRRILSITAEREVETLVADPRLVWADAMWLDGAGDLWIPVPQLNRSAEFNGGEQAIEYPVWIYKMHVGAIPAANDHR</sequence>
<gene>
    <name evidence="3" type="ORF">BDK92_2140</name>
</gene>
<keyword evidence="2" id="KW-0964">Secreted</keyword>
<protein>
    <submittedName>
        <fullName evidence="3">Major royal jelly protein</fullName>
    </submittedName>
</protein>
<dbReference type="InterPro" id="IPR011042">
    <property type="entry name" value="6-blade_b-propeller_TolB-like"/>
</dbReference>
<dbReference type="SUPFAM" id="SSF101898">
    <property type="entry name" value="NHL repeat"/>
    <property type="match status" value="1"/>
</dbReference>
<evidence type="ECO:0000313" key="4">
    <source>
        <dbReference type="Proteomes" id="UP000277671"/>
    </source>
</evidence>
<dbReference type="Proteomes" id="UP000277671">
    <property type="component" value="Unassembled WGS sequence"/>
</dbReference>
<dbReference type="Gene3D" id="2.120.10.30">
    <property type="entry name" value="TolB, C-terminal domain"/>
    <property type="match status" value="1"/>
</dbReference>
<comment type="subcellular location">
    <subcellularLocation>
        <location evidence="1">Secreted</location>
    </subcellularLocation>
</comment>
<evidence type="ECO:0000256" key="1">
    <source>
        <dbReference type="ARBA" id="ARBA00004613"/>
    </source>
</evidence>
<accession>A0A495JIF2</accession>
<comment type="caution">
    <text evidence="3">The sequence shown here is derived from an EMBL/GenBank/DDBJ whole genome shotgun (WGS) entry which is preliminary data.</text>
</comment>
<keyword evidence="4" id="KW-1185">Reference proteome</keyword>
<organism evidence="3 4">
    <name type="scientific">Micromonospora pisi</name>
    <dbReference type="NCBI Taxonomy" id="589240"/>
    <lineage>
        <taxon>Bacteria</taxon>
        <taxon>Bacillati</taxon>
        <taxon>Actinomycetota</taxon>
        <taxon>Actinomycetes</taxon>
        <taxon>Micromonosporales</taxon>
        <taxon>Micromonosporaceae</taxon>
        <taxon>Micromonospora</taxon>
    </lineage>
</organism>
<dbReference type="RefSeq" id="WP_121156553.1">
    <property type="nucleotide sequence ID" value="NZ_RBKT01000001.1"/>
</dbReference>
<dbReference type="OrthoDB" id="9797664at2"/>
<evidence type="ECO:0000313" key="3">
    <source>
        <dbReference type="EMBL" id="RKR87839.1"/>
    </source>
</evidence>
<name>A0A495JIF2_9ACTN</name>